<evidence type="ECO:0000313" key="3">
    <source>
        <dbReference type="Proteomes" id="UP000494106"/>
    </source>
</evidence>
<gene>
    <name evidence="2" type="ORF">APLA_LOCUS3680</name>
</gene>
<proteinExistence type="predicted"/>
<keyword evidence="1" id="KW-0732">Signal</keyword>
<feature type="signal peptide" evidence="1">
    <location>
        <begin position="1"/>
        <end position="40"/>
    </location>
</feature>
<evidence type="ECO:0000256" key="1">
    <source>
        <dbReference type="SAM" id="SignalP"/>
    </source>
</evidence>
<accession>A0A8S0Z9M5</accession>
<comment type="caution">
    <text evidence="2">The sequence shown here is derived from an EMBL/GenBank/DDBJ whole genome shotgun (WGS) entry which is preliminary data.</text>
</comment>
<dbReference type="AlphaFoldDB" id="A0A8S0Z9M5"/>
<keyword evidence="3" id="KW-1185">Reference proteome</keyword>
<name>A0A8S0Z9M5_ARCPL</name>
<protein>
    <submittedName>
        <fullName evidence="2">Uncharacterized protein</fullName>
    </submittedName>
</protein>
<organism evidence="2 3">
    <name type="scientific">Arctia plantaginis</name>
    <name type="common">Wood tiger moth</name>
    <name type="synonym">Phalaena plantaginis</name>
    <dbReference type="NCBI Taxonomy" id="874455"/>
    <lineage>
        <taxon>Eukaryota</taxon>
        <taxon>Metazoa</taxon>
        <taxon>Ecdysozoa</taxon>
        <taxon>Arthropoda</taxon>
        <taxon>Hexapoda</taxon>
        <taxon>Insecta</taxon>
        <taxon>Pterygota</taxon>
        <taxon>Neoptera</taxon>
        <taxon>Endopterygota</taxon>
        <taxon>Lepidoptera</taxon>
        <taxon>Glossata</taxon>
        <taxon>Ditrysia</taxon>
        <taxon>Noctuoidea</taxon>
        <taxon>Erebidae</taxon>
        <taxon>Arctiinae</taxon>
        <taxon>Arctia</taxon>
    </lineage>
</organism>
<evidence type="ECO:0000313" key="2">
    <source>
        <dbReference type="EMBL" id="CAB3228551.1"/>
    </source>
</evidence>
<feature type="chain" id="PRO_5035754846" evidence="1">
    <location>
        <begin position="41"/>
        <end position="112"/>
    </location>
</feature>
<dbReference type="Proteomes" id="UP000494106">
    <property type="component" value="Unassembled WGS sequence"/>
</dbReference>
<dbReference type="OrthoDB" id="7469935at2759"/>
<reference evidence="2 3" key="1">
    <citation type="submission" date="2020-04" db="EMBL/GenBank/DDBJ databases">
        <authorList>
            <person name="Wallbank WR R."/>
            <person name="Pardo Diaz C."/>
            <person name="Kozak K."/>
            <person name="Martin S."/>
            <person name="Jiggins C."/>
            <person name="Moest M."/>
            <person name="Warren A I."/>
            <person name="Byers J.R.P. K."/>
            <person name="Montejo-Kovacevich G."/>
            <person name="Yen C E."/>
        </authorList>
    </citation>
    <scope>NUCLEOTIDE SEQUENCE [LARGE SCALE GENOMIC DNA]</scope>
</reference>
<sequence>MEVAIARLTRVIQAAMTSMMALNLSITLLALITLLCNVQANVTQSEQEKSSILEVIDTILEPFMLNQKADQGLFSAFGCPKGYIKMNGKCYKIPEEDVGYYEDNENKTKINI</sequence>
<dbReference type="EMBL" id="CADEBC010000346">
    <property type="protein sequence ID" value="CAB3228551.1"/>
    <property type="molecule type" value="Genomic_DNA"/>
</dbReference>